<organism evidence="1 2">
    <name type="scientific">Anopheles culicifacies</name>
    <dbReference type="NCBI Taxonomy" id="139723"/>
    <lineage>
        <taxon>Eukaryota</taxon>
        <taxon>Metazoa</taxon>
        <taxon>Ecdysozoa</taxon>
        <taxon>Arthropoda</taxon>
        <taxon>Hexapoda</taxon>
        <taxon>Insecta</taxon>
        <taxon>Pterygota</taxon>
        <taxon>Neoptera</taxon>
        <taxon>Endopterygota</taxon>
        <taxon>Diptera</taxon>
        <taxon>Nematocera</taxon>
        <taxon>Culicoidea</taxon>
        <taxon>Culicidae</taxon>
        <taxon>Anophelinae</taxon>
        <taxon>Anopheles</taxon>
        <taxon>culicifacies species complex</taxon>
    </lineage>
</organism>
<proteinExistence type="predicted"/>
<dbReference type="GO" id="GO:0000902">
    <property type="term" value="P:cell morphogenesis"/>
    <property type="evidence" value="ECO:0007669"/>
    <property type="project" value="InterPro"/>
</dbReference>
<dbReference type="GO" id="GO:0031175">
    <property type="term" value="P:neuron projection development"/>
    <property type="evidence" value="ECO:0007669"/>
    <property type="project" value="TreeGrafter"/>
</dbReference>
<reference evidence="2" key="1">
    <citation type="submission" date="2013-09" db="EMBL/GenBank/DDBJ databases">
        <title>The Genome Sequence of Anopheles culicifacies species A.</title>
        <authorList>
            <consortium name="The Broad Institute Genomics Platform"/>
            <person name="Neafsey D.E."/>
            <person name="Besansky N."/>
            <person name="Howell P."/>
            <person name="Walton C."/>
            <person name="Young S.K."/>
            <person name="Zeng Q."/>
            <person name="Gargeya S."/>
            <person name="Fitzgerald M."/>
            <person name="Haas B."/>
            <person name="Abouelleil A."/>
            <person name="Allen A.W."/>
            <person name="Alvarado L."/>
            <person name="Arachchi H.M."/>
            <person name="Berlin A.M."/>
            <person name="Chapman S.B."/>
            <person name="Gainer-Dewar J."/>
            <person name="Goldberg J."/>
            <person name="Griggs A."/>
            <person name="Gujja S."/>
            <person name="Hansen M."/>
            <person name="Howarth C."/>
            <person name="Imamovic A."/>
            <person name="Ireland A."/>
            <person name="Larimer J."/>
            <person name="McCowan C."/>
            <person name="Murphy C."/>
            <person name="Pearson M."/>
            <person name="Poon T.W."/>
            <person name="Priest M."/>
            <person name="Roberts A."/>
            <person name="Saif S."/>
            <person name="Shea T."/>
            <person name="Sisk P."/>
            <person name="Sykes S."/>
            <person name="Wortman J."/>
            <person name="Nusbaum C."/>
            <person name="Birren B."/>
        </authorList>
    </citation>
    <scope>NUCLEOTIDE SEQUENCE [LARGE SCALE GENOMIC DNA]</scope>
    <source>
        <strain evidence="2">A-37</strain>
    </source>
</reference>
<dbReference type="InterPro" id="IPR039867">
    <property type="entry name" value="Furry/Tao3/Mor2"/>
</dbReference>
<dbReference type="VEuPathDB" id="VectorBase:ACUA022327"/>
<evidence type="ECO:0000313" key="1">
    <source>
        <dbReference type="EnsemblMetazoa" id="ACUA022327-PA"/>
    </source>
</evidence>
<name>A0A182MN85_9DIPT</name>
<dbReference type="STRING" id="139723.A0A182MN85"/>
<dbReference type="PANTHER" id="PTHR12295">
    <property type="entry name" value="FURRY-RELATED"/>
    <property type="match status" value="1"/>
</dbReference>
<accession>A0A182MN85</accession>
<dbReference type="PANTHER" id="PTHR12295:SF30">
    <property type="entry name" value="PROTEIN FURRY"/>
    <property type="match status" value="1"/>
</dbReference>
<dbReference type="Proteomes" id="UP000075883">
    <property type="component" value="Unassembled WGS sequence"/>
</dbReference>
<dbReference type="EnsemblMetazoa" id="ACUA022327-RA">
    <property type="protein sequence ID" value="ACUA022327-PA"/>
    <property type="gene ID" value="ACUA022327"/>
</dbReference>
<dbReference type="InterPro" id="IPR016024">
    <property type="entry name" value="ARM-type_fold"/>
</dbReference>
<dbReference type="EMBL" id="AXCM01012689">
    <property type="status" value="NOT_ANNOTATED_CDS"/>
    <property type="molecule type" value="Genomic_DNA"/>
</dbReference>
<dbReference type="GO" id="GO:0030427">
    <property type="term" value="C:site of polarized growth"/>
    <property type="evidence" value="ECO:0007669"/>
    <property type="project" value="TreeGrafter"/>
</dbReference>
<dbReference type="SUPFAM" id="SSF48371">
    <property type="entry name" value="ARM repeat"/>
    <property type="match status" value="1"/>
</dbReference>
<protein>
    <submittedName>
        <fullName evidence="1">Uncharacterized protein</fullName>
    </submittedName>
</protein>
<keyword evidence="2" id="KW-1185">Reference proteome</keyword>
<evidence type="ECO:0000313" key="2">
    <source>
        <dbReference type="Proteomes" id="UP000075883"/>
    </source>
</evidence>
<dbReference type="GO" id="GO:0005938">
    <property type="term" value="C:cell cortex"/>
    <property type="evidence" value="ECO:0007669"/>
    <property type="project" value="TreeGrafter"/>
</dbReference>
<sequence>MMEELVVYIREAIDRKQENMRRRRRRDALRLQLVRVLEKIAENGTFGISQFVLERETMSLHPTFVEYIDGARLYLETDTDGKDSSSMREVKTHFCDFIRKMIKNFSLESCGTLLSRELKRNLVNLFVGWSGSAYALPFAHGGHHGSSHHGSHHGVGSGGSGGVSISGIGVGVSGIGSGTIGASVWGSSSTASGIGSAANTSVGTIAAEEEKLQFSALQAMSAVLCCGPCFDSGHLAEDGAIYSWLDMLMTSKDDKVYELAKETVVLLLESNPDIGQLLEWVIDRCYTASPREADACFLALAVIFSAREYPCDHYTSVINVTLLMTGCPRVEVHSTALQLLQILDKRFFGNVGPLHTESDRDHLILPIENRRVGFVNAAQARILFAVVRPAHGSRLPSRTVCRTVLQIDEGIIADEIIRPAIFARFGKVILYADGVRSHRTADEVYVIVYQQREVADWFPGA</sequence>
<dbReference type="AlphaFoldDB" id="A0A182MN85"/>
<reference evidence="1" key="2">
    <citation type="submission" date="2020-05" db="UniProtKB">
        <authorList>
            <consortium name="EnsemblMetazoa"/>
        </authorList>
    </citation>
    <scope>IDENTIFICATION</scope>
    <source>
        <strain evidence="1">A-37</strain>
    </source>
</reference>